<dbReference type="Gene3D" id="3.20.20.70">
    <property type="entry name" value="Aldolase class I"/>
    <property type="match status" value="1"/>
</dbReference>
<comment type="caution">
    <text evidence="13">The sequence shown here is derived from an EMBL/GenBank/DDBJ whole genome shotgun (WGS) entry which is preliminary data.</text>
</comment>
<comment type="catalytic activity">
    <reaction evidence="7 9 10">
        <text>2-(2-carboxy-4-methylthiazol-5-yl)ethyl phosphate + 4-amino-2-methyl-5-(diphosphooxymethyl)pyrimidine + 2 H(+) = thiamine phosphate + CO2 + diphosphate</text>
        <dbReference type="Rhea" id="RHEA:47848"/>
        <dbReference type="ChEBI" id="CHEBI:15378"/>
        <dbReference type="ChEBI" id="CHEBI:16526"/>
        <dbReference type="ChEBI" id="CHEBI:33019"/>
        <dbReference type="ChEBI" id="CHEBI:37575"/>
        <dbReference type="ChEBI" id="CHEBI:57841"/>
        <dbReference type="ChEBI" id="CHEBI:62890"/>
        <dbReference type="EC" id="2.5.1.3"/>
    </reaction>
</comment>
<dbReference type="EC" id="2.5.1.3" evidence="9"/>
<keyword evidence="14" id="KW-1185">Reference proteome</keyword>
<evidence type="ECO:0000259" key="12">
    <source>
        <dbReference type="Pfam" id="PF02581"/>
    </source>
</evidence>
<feature type="binding site" evidence="9">
    <location>
        <begin position="40"/>
        <end position="44"/>
    </location>
    <ligand>
        <name>4-amino-2-methyl-5-(diphosphooxymethyl)pyrimidine</name>
        <dbReference type="ChEBI" id="CHEBI:57841"/>
    </ligand>
</feature>
<feature type="binding site" evidence="9">
    <location>
        <position position="168"/>
    </location>
    <ligand>
        <name>2-[(2R,5Z)-2-carboxy-4-methylthiazol-5(2H)-ylidene]ethyl phosphate</name>
        <dbReference type="ChEBI" id="CHEBI:62899"/>
    </ligand>
</feature>
<reference evidence="14" key="1">
    <citation type="journal article" date="2019" name="Int. J. Syst. Evol. Microbiol.">
        <title>The Global Catalogue of Microorganisms (GCM) 10K type strain sequencing project: providing services to taxonomists for standard genome sequencing and annotation.</title>
        <authorList>
            <consortium name="The Broad Institute Genomics Platform"/>
            <consortium name="The Broad Institute Genome Sequencing Center for Infectious Disease"/>
            <person name="Wu L."/>
            <person name="Ma J."/>
        </authorList>
    </citation>
    <scope>NUCLEOTIDE SEQUENCE [LARGE SCALE GENOMIC DNA]</scope>
    <source>
        <strain evidence="14">CGMCC 1.15341</strain>
    </source>
</reference>
<dbReference type="InterPro" id="IPR036206">
    <property type="entry name" value="ThiamineP_synth_sf"/>
</dbReference>
<comment type="caution">
    <text evidence="9">Lacks conserved residue(s) required for the propagation of feature annotation.</text>
</comment>
<evidence type="ECO:0000256" key="3">
    <source>
        <dbReference type="ARBA" id="ARBA00022723"/>
    </source>
</evidence>
<evidence type="ECO:0000313" key="13">
    <source>
        <dbReference type="EMBL" id="GGC00286.1"/>
    </source>
</evidence>
<proteinExistence type="inferred from homology"/>
<evidence type="ECO:0000256" key="2">
    <source>
        <dbReference type="ARBA" id="ARBA00022679"/>
    </source>
</evidence>
<accession>A0ABQ1KJE7</accession>
<evidence type="ECO:0000256" key="8">
    <source>
        <dbReference type="ARBA" id="ARBA00047883"/>
    </source>
</evidence>
<feature type="domain" description="Thiamine phosphate synthase/TenI" evidence="12">
    <location>
        <begin position="9"/>
        <end position="191"/>
    </location>
</feature>
<feature type="binding site" evidence="9">
    <location>
        <begin position="138"/>
        <end position="140"/>
    </location>
    <ligand>
        <name>2-[(2R,5Z)-2-carboxy-4-methylthiazol-5(2H)-ylidene]ethyl phosphate</name>
        <dbReference type="ChEBI" id="CHEBI:62899"/>
    </ligand>
</feature>
<dbReference type="CDD" id="cd00564">
    <property type="entry name" value="TMP_TenI"/>
    <property type="match status" value="1"/>
</dbReference>
<keyword evidence="2 9" id="KW-0808">Transferase</keyword>
<comment type="similarity">
    <text evidence="9 10">Belongs to the thiamine-phosphate synthase family.</text>
</comment>
<evidence type="ECO:0000256" key="6">
    <source>
        <dbReference type="ARBA" id="ARBA00047334"/>
    </source>
</evidence>
<evidence type="ECO:0000256" key="1">
    <source>
        <dbReference type="ARBA" id="ARBA00005165"/>
    </source>
</evidence>
<feature type="binding site" evidence="9">
    <location>
        <position position="72"/>
    </location>
    <ligand>
        <name>4-amino-2-methyl-5-(diphosphooxymethyl)pyrimidine</name>
        <dbReference type="ChEBI" id="CHEBI:57841"/>
    </ligand>
</feature>
<comment type="pathway">
    <text evidence="1 9 11">Cofactor biosynthesis; thiamine diphosphate biosynthesis; thiamine phosphate from 4-amino-2-methyl-5-diphosphomethylpyrimidine and 4-methyl-5-(2-phosphoethyl)-thiazole: step 1/1.</text>
</comment>
<dbReference type="PANTHER" id="PTHR20857:SF15">
    <property type="entry name" value="THIAMINE-PHOSPHATE SYNTHASE"/>
    <property type="match status" value="1"/>
</dbReference>
<gene>
    <name evidence="9 13" type="primary">thiE</name>
    <name evidence="13" type="ORF">GCM10011352_28070</name>
</gene>
<sequence>MIKTTLSGLYAITDAGLMPDDQQLLDSVAAALRGGARIVQYRDKSDDASKRLRQAQALAQLCRAHLAPLLINDDVELALASGADGVHLGQTDGSLAAARERLGAKAIIGITCHDQLDLALAAEQGGADYVAFGAFFPSSTKPDAIPAPLSLLQDARSRLHCPIVAIGGLSMDNASQVIQAGADMIAVIHALFAQDDIEARARAFGQLFSA</sequence>
<feature type="binding site" evidence="9">
    <location>
        <position position="73"/>
    </location>
    <ligand>
        <name>Mg(2+)</name>
        <dbReference type="ChEBI" id="CHEBI:18420"/>
    </ligand>
</feature>
<dbReference type="InterPro" id="IPR013785">
    <property type="entry name" value="Aldolase_TIM"/>
</dbReference>
<evidence type="ECO:0000256" key="9">
    <source>
        <dbReference type="HAMAP-Rule" id="MF_00097"/>
    </source>
</evidence>
<comment type="cofactor">
    <cofactor evidence="9">
        <name>Mg(2+)</name>
        <dbReference type="ChEBI" id="CHEBI:18420"/>
    </cofactor>
    <text evidence="9">Binds 1 Mg(2+) ion per subunit.</text>
</comment>
<comment type="catalytic activity">
    <reaction evidence="8 9 10">
        <text>2-[(2R,5Z)-2-carboxy-4-methylthiazol-5(2H)-ylidene]ethyl phosphate + 4-amino-2-methyl-5-(diphosphooxymethyl)pyrimidine + 2 H(+) = thiamine phosphate + CO2 + diphosphate</text>
        <dbReference type="Rhea" id="RHEA:47844"/>
        <dbReference type="ChEBI" id="CHEBI:15378"/>
        <dbReference type="ChEBI" id="CHEBI:16526"/>
        <dbReference type="ChEBI" id="CHEBI:33019"/>
        <dbReference type="ChEBI" id="CHEBI:37575"/>
        <dbReference type="ChEBI" id="CHEBI:57841"/>
        <dbReference type="ChEBI" id="CHEBI:62899"/>
        <dbReference type="EC" id="2.5.1.3"/>
    </reaction>
</comment>
<keyword evidence="5 9" id="KW-0784">Thiamine biosynthesis</keyword>
<evidence type="ECO:0000256" key="4">
    <source>
        <dbReference type="ARBA" id="ARBA00022842"/>
    </source>
</evidence>
<comment type="function">
    <text evidence="9">Condenses 4-methyl-5-(beta-hydroxyethyl)thiazole monophosphate (THZ-P) and 2-methyl-4-amino-5-hydroxymethyl pyrimidine pyrophosphate (HMP-PP) to form thiamine monophosphate (TMP).</text>
</comment>
<feature type="binding site" evidence="9">
    <location>
        <position position="111"/>
    </location>
    <ligand>
        <name>4-amino-2-methyl-5-(diphosphooxymethyl)pyrimidine</name>
        <dbReference type="ChEBI" id="CHEBI:57841"/>
    </ligand>
</feature>
<protein>
    <recommendedName>
        <fullName evidence="9">Thiamine-phosphate synthase</fullName>
        <shortName evidence="9">TP synthase</shortName>
        <shortName evidence="9">TPS</shortName>
        <ecNumber evidence="9">2.5.1.3</ecNumber>
    </recommendedName>
    <alternativeName>
        <fullName evidence="9">Thiamine-phosphate pyrophosphorylase</fullName>
        <shortName evidence="9">TMP pyrophosphorylase</shortName>
        <shortName evidence="9">TMP-PPase</shortName>
    </alternativeName>
</protein>
<evidence type="ECO:0000313" key="14">
    <source>
        <dbReference type="Proteomes" id="UP000629025"/>
    </source>
</evidence>
<dbReference type="PANTHER" id="PTHR20857">
    <property type="entry name" value="THIAMINE-PHOSPHATE PYROPHOSPHORYLASE"/>
    <property type="match status" value="1"/>
</dbReference>
<dbReference type="InterPro" id="IPR022998">
    <property type="entry name" value="ThiamineP_synth_TenI"/>
</dbReference>
<dbReference type="RefSeq" id="WP_188749360.1">
    <property type="nucleotide sequence ID" value="NZ_BMIJ01000005.1"/>
</dbReference>
<organism evidence="13 14">
    <name type="scientific">Marinobacterium zhoushanense</name>
    <dbReference type="NCBI Taxonomy" id="1679163"/>
    <lineage>
        <taxon>Bacteria</taxon>
        <taxon>Pseudomonadati</taxon>
        <taxon>Pseudomonadota</taxon>
        <taxon>Gammaproteobacteria</taxon>
        <taxon>Oceanospirillales</taxon>
        <taxon>Oceanospirillaceae</taxon>
        <taxon>Marinobacterium</taxon>
    </lineage>
</organism>
<dbReference type="EMBL" id="BMIJ01000005">
    <property type="protein sequence ID" value="GGC00286.1"/>
    <property type="molecule type" value="Genomic_DNA"/>
</dbReference>
<dbReference type="Proteomes" id="UP000629025">
    <property type="component" value="Unassembled WGS sequence"/>
</dbReference>
<evidence type="ECO:0000256" key="11">
    <source>
        <dbReference type="RuleBase" id="RU004253"/>
    </source>
</evidence>
<evidence type="ECO:0000256" key="10">
    <source>
        <dbReference type="RuleBase" id="RU003826"/>
    </source>
</evidence>
<name>A0ABQ1KJE7_9GAMM</name>
<comment type="catalytic activity">
    <reaction evidence="6 9 10">
        <text>4-methyl-5-(2-phosphooxyethyl)-thiazole + 4-amino-2-methyl-5-(diphosphooxymethyl)pyrimidine + H(+) = thiamine phosphate + diphosphate</text>
        <dbReference type="Rhea" id="RHEA:22328"/>
        <dbReference type="ChEBI" id="CHEBI:15378"/>
        <dbReference type="ChEBI" id="CHEBI:33019"/>
        <dbReference type="ChEBI" id="CHEBI:37575"/>
        <dbReference type="ChEBI" id="CHEBI:57841"/>
        <dbReference type="ChEBI" id="CHEBI:58296"/>
        <dbReference type="EC" id="2.5.1.3"/>
    </reaction>
</comment>
<dbReference type="InterPro" id="IPR034291">
    <property type="entry name" value="TMP_synthase"/>
</dbReference>
<evidence type="ECO:0000256" key="5">
    <source>
        <dbReference type="ARBA" id="ARBA00022977"/>
    </source>
</evidence>
<dbReference type="SUPFAM" id="SSF51391">
    <property type="entry name" value="Thiamin phosphate synthase"/>
    <property type="match status" value="1"/>
</dbReference>
<dbReference type="Pfam" id="PF02581">
    <property type="entry name" value="TMP-TENI"/>
    <property type="match status" value="1"/>
</dbReference>
<keyword evidence="3 9" id="KW-0479">Metal-binding</keyword>
<dbReference type="HAMAP" id="MF_00097">
    <property type="entry name" value="TMP_synthase"/>
    <property type="match status" value="1"/>
</dbReference>
<feature type="binding site" evidence="9">
    <location>
        <position position="92"/>
    </location>
    <ligand>
        <name>Mg(2+)</name>
        <dbReference type="ChEBI" id="CHEBI:18420"/>
    </ligand>
</feature>
<evidence type="ECO:0000256" key="7">
    <source>
        <dbReference type="ARBA" id="ARBA00047851"/>
    </source>
</evidence>
<keyword evidence="4 9" id="KW-0460">Magnesium</keyword>
<feature type="binding site" evidence="9">
    <location>
        <position position="141"/>
    </location>
    <ligand>
        <name>4-amino-2-methyl-5-(diphosphooxymethyl)pyrimidine</name>
        <dbReference type="ChEBI" id="CHEBI:57841"/>
    </ligand>
</feature>
<dbReference type="NCBIfam" id="TIGR00693">
    <property type="entry name" value="thiE"/>
    <property type="match status" value="1"/>
</dbReference>